<dbReference type="EMBL" id="DAAXPK010000001">
    <property type="protein sequence ID" value="HAG2008342.1"/>
    <property type="molecule type" value="Genomic_DNA"/>
</dbReference>
<accession>A0A759SGN4</accession>
<reference evidence="1" key="1">
    <citation type="journal article" date="2018" name="Genome Biol.">
        <title>SKESA: strategic k-mer extension for scrupulous assemblies.</title>
        <authorList>
            <person name="Souvorov A."/>
            <person name="Agarwala R."/>
            <person name="Lipman D.J."/>
        </authorList>
    </citation>
    <scope>NUCLEOTIDE SEQUENCE</scope>
    <source>
        <strain evidence="1">MA.CK_98/00002963</strain>
    </source>
</reference>
<organism evidence="1">
    <name type="scientific">Salmonella enterica</name>
    <name type="common">Salmonella choleraesuis</name>
    <dbReference type="NCBI Taxonomy" id="28901"/>
    <lineage>
        <taxon>Bacteria</taxon>
        <taxon>Pseudomonadati</taxon>
        <taxon>Pseudomonadota</taxon>
        <taxon>Gammaproteobacteria</taxon>
        <taxon>Enterobacterales</taxon>
        <taxon>Enterobacteriaceae</taxon>
        <taxon>Salmonella</taxon>
    </lineage>
</organism>
<proteinExistence type="predicted"/>
<comment type="caution">
    <text evidence="1">The sequence shown here is derived from an EMBL/GenBank/DDBJ whole genome shotgun (WGS) entry which is preliminary data.</text>
</comment>
<evidence type="ECO:0000313" key="1">
    <source>
        <dbReference type="EMBL" id="HAG2008342.1"/>
    </source>
</evidence>
<protein>
    <submittedName>
        <fullName evidence="1">Uncharacterized protein</fullName>
    </submittedName>
</protein>
<dbReference type="AlphaFoldDB" id="A0A759SGN4"/>
<name>A0A759SGN4_SALER</name>
<gene>
    <name evidence="1" type="ORF">G8O32_000502</name>
</gene>
<reference evidence="1" key="2">
    <citation type="submission" date="2020-02" db="EMBL/GenBank/DDBJ databases">
        <authorList>
            <consortium name="NCBI Pathogen Detection Project"/>
        </authorList>
    </citation>
    <scope>NUCLEOTIDE SEQUENCE</scope>
    <source>
        <strain evidence="1">MA.CK_98/00002963</strain>
    </source>
</reference>
<sequence length="318" mass="36475">MEQNKLPVFEYCTLDEACEFIGNGCTKERLWKWRELGIIDICLLFDDNLFIDDTTEFEMPVGGIIDKTLRNIHAVNIGLSTIIPVQPMPGVDYDVFIKPGWRNDGPAVRHEASPYGIWKISNSTSNLYLDEDSYIFKNNTLKRSDKMIGITTISNGDFLLFNDTKTVIKEDDISVFISKNDVDNRCTFVMLPKSINIIIDNIGKALSLNKTNSEHKQDTENKHSERRALVREHQLACILNAVFQILENESGDYPREMNERVKKLLNAEWLYSYINNHNAKYDIKENAGVLSPRVRDIIRDVKLPPSEWKIIGGTKSKK</sequence>